<protein>
    <submittedName>
        <fullName evidence="2">General secretion pathway protein I</fullName>
    </submittedName>
</protein>
<organism evidence="2 3">
    <name type="scientific">Paenacidovorax caeni</name>
    <dbReference type="NCBI Taxonomy" id="343013"/>
    <lineage>
        <taxon>Bacteria</taxon>
        <taxon>Pseudomonadati</taxon>
        <taxon>Pseudomonadota</taxon>
        <taxon>Betaproteobacteria</taxon>
        <taxon>Burkholderiales</taxon>
        <taxon>Comamonadaceae</taxon>
        <taxon>Paenacidovorax</taxon>
    </lineage>
</organism>
<accession>A0A1I7GNB7</accession>
<dbReference type="OrthoDB" id="7864109at2"/>
<gene>
    <name evidence="2" type="ORF">SAMN04489707_100655</name>
</gene>
<keyword evidence="1" id="KW-0812">Transmembrane</keyword>
<dbReference type="EMBL" id="FPBX01000006">
    <property type="protein sequence ID" value="SFU49919.1"/>
    <property type="molecule type" value="Genomic_DNA"/>
</dbReference>
<dbReference type="RefSeq" id="WP_054256318.1">
    <property type="nucleotide sequence ID" value="NZ_CYIG01000016.1"/>
</dbReference>
<evidence type="ECO:0000313" key="2">
    <source>
        <dbReference type="EMBL" id="SFU49919.1"/>
    </source>
</evidence>
<keyword evidence="1" id="KW-1133">Transmembrane helix</keyword>
<dbReference type="InterPro" id="IPR012902">
    <property type="entry name" value="N_methyl_site"/>
</dbReference>
<reference evidence="2 3" key="1">
    <citation type="submission" date="2016-10" db="EMBL/GenBank/DDBJ databases">
        <authorList>
            <person name="de Groot N.N."/>
        </authorList>
    </citation>
    <scope>NUCLEOTIDE SEQUENCE [LARGE SCALE GENOMIC DNA]</scope>
    <source>
        <strain evidence="2 3">R-24608</strain>
    </source>
</reference>
<dbReference type="NCBIfam" id="TIGR02532">
    <property type="entry name" value="IV_pilin_GFxxxE"/>
    <property type="match status" value="1"/>
</dbReference>
<keyword evidence="1" id="KW-0472">Membrane</keyword>
<evidence type="ECO:0000256" key="1">
    <source>
        <dbReference type="SAM" id="Phobius"/>
    </source>
</evidence>
<name>A0A1I7GNB7_9BURK</name>
<evidence type="ECO:0000313" key="3">
    <source>
        <dbReference type="Proteomes" id="UP000183656"/>
    </source>
</evidence>
<proteinExistence type="predicted"/>
<dbReference type="Proteomes" id="UP000183656">
    <property type="component" value="Unassembled WGS sequence"/>
</dbReference>
<dbReference type="Pfam" id="PF07963">
    <property type="entry name" value="N_methyl"/>
    <property type="match status" value="1"/>
</dbReference>
<dbReference type="STRING" id="343013.SAMN04489707_100655"/>
<keyword evidence="3" id="KW-1185">Reference proteome</keyword>
<dbReference type="AlphaFoldDB" id="A0A1I7GNB7"/>
<feature type="transmembrane region" description="Helical" evidence="1">
    <location>
        <begin position="12"/>
        <end position="33"/>
    </location>
</feature>
<sequence>MVRIQVRYWQRGLSLLELLVALVIMAMALGMLYRASGSSARSAGDLQSYQRAAMLAQSLLAARDAIPEAGWNEAGESAGFAWSVQSSPYGAADPNPNVPRLHEVVIEVAWQERGGGKHIVLQTLRPQRLPMAGGGLR</sequence>